<feature type="transmembrane region" description="Helical" evidence="6">
    <location>
        <begin position="75"/>
        <end position="96"/>
    </location>
</feature>
<comment type="subcellular location">
    <subcellularLocation>
        <location evidence="1">Cell membrane</location>
        <topology evidence="1">Multi-pass membrane protein</topology>
    </subcellularLocation>
</comment>
<keyword evidence="5 6" id="KW-0472">Membrane</keyword>
<evidence type="ECO:0000313" key="7">
    <source>
        <dbReference type="EMBL" id="QEL65861.1"/>
    </source>
</evidence>
<keyword evidence="8" id="KW-1185">Reference proteome</keyword>
<feature type="transmembrane region" description="Helical" evidence="6">
    <location>
        <begin position="12"/>
        <end position="36"/>
    </location>
</feature>
<keyword evidence="4 6" id="KW-1133">Transmembrane helix</keyword>
<evidence type="ECO:0008006" key="9">
    <source>
        <dbReference type="Google" id="ProtNLM"/>
    </source>
</evidence>
<evidence type="ECO:0000256" key="4">
    <source>
        <dbReference type="ARBA" id="ARBA00022989"/>
    </source>
</evidence>
<name>A0A5C1EA51_9RHOO</name>
<protein>
    <recommendedName>
        <fullName evidence="9">Cytochrome c oxidase subunit IV</fullName>
    </recommendedName>
</protein>
<dbReference type="Pfam" id="PF03626">
    <property type="entry name" value="COX4_pro"/>
    <property type="match status" value="1"/>
</dbReference>
<dbReference type="AlphaFoldDB" id="A0A5C1EA51"/>
<dbReference type="RefSeq" id="WP_149425919.1">
    <property type="nucleotide sequence ID" value="NZ_CP022579.1"/>
</dbReference>
<feature type="transmembrane region" description="Helical" evidence="6">
    <location>
        <begin position="42"/>
        <end position="63"/>
    </location>
</feature>
<evidence type="ECO:0000256" key="2">
    <source>
        <dbReference type="ARBA" id="ARBA00022475"/>
    </source>
</evidence>
<gene>
    <name evidence="7" type="ORF">OTERR_23850</name>
</gene>
<accession>A0A5C1EA51</accession>
<dbReference type="GO" id="GO:0005886">
    <property type="term" value="C:plasma membrane"/>
    <property type="evidence" value="ECO:0007669"/>
    <property type="project" value="UniProtKB-SubCell"/>
</dbReference>
<dbReference type="KEGG" id="otr:OTERR_23850"/>
<reference evidence="7 8" key="1">
    <citation type="submission" date="2017-07" db="EMBL/GenBank/DDBJ databases">
        <title>Complete genome sequence of Oryzomicrobium terrae TPP412.</title>
        <authorList>
            <person name="Chiu L.-W."/>
            <person name="Lo K.-J."/>
            <person name="Tsai Y.-M."/>
            <person name="Lin S.-S."/>
            <person name="Kuo C.-H."/>
            <person name="Liu C.-T."/>
        </authorList>
    </citation>
    <scope>NUCLEOTIDE SEQUENCE [LARGE SCALE GENOMIC DNA]</scope>
    <source>
        <strain evidence="7 8">TPP412</strain>
    </source>
</reference>
<keyword evidence="2" id="KW-1003">Cell membrane</keyword>
<dbReference type="EMBL" id="CP022579">
    <property type="protein sequence ID" value="QEL65861.1"/>
    <property type="molecule type" value="Genomic_DNA"/>
</dbReference>
<dbReference type="InterPro" id="IPR005171">
    <property type="entry name" value="Cyt_c_oxidase_su4_prok"/>
</dbReference>
<evidence type="ECO:0000256" key="6">
    <source>
        <dbReference type="SAM" id="Phobius"/>
    </source>
</evidence>
<proteinExistence type="predicted"/>
<sequence>MNTPSPSAAATPAAPSLAAAHGVYVFLLAATGLTWFLGETGAAGPAVMAVLMGAALLKGLAVAGEFMELRHAPRLWQAVVAGWLIFVTGCLAAAYLA</sequence>
<evidence type="ECO:0000256" key="1">
    <source>
        <dbReference type="ARBA" id="ARBA00004651"/>
    </source>
</evidence>
<evidence type="ECO:0000313" key="8">
    <source>
        <dbReference type="Proteomes" id="UP000323671"/>
    </source>
</evidence>
<organism evidence="7 8">
    <name type="scientific">Oryzomicrobium terrae</name>
    <dbReference type="NCBI Taxonomy" id="1735038"/>
    <lineage>
        <taxon>Bacteria</taxon>
        <taxon>Pseudomonadati</taxon>
        <taxon>Pseudomonadota</taxon>
        <taxon>Betaproteobacteria</taxon>
        <taxon>Rhodocyclales</taxon>
        <taxon>Rhodocyclaceae</taxon>
        <taxon>Oryzomicrobium</taxon>
    </lineage>
</organism>
<evidence type="ECO:0000256" key="3">
    <source>
        <dbReference type="ARBA" id="ARBA00022692"/>
    </source>
</evidence>
<dbReference type="Proteomes" id="UP000323671">
    <property type="component" value="Chromosome"/>
</dbReference>
<evidence type="ECO:0000256" key="5">
    <source>
        <dbReference type="ARBA" id="ARBA00023136"/>
    </source>
</evidence>
<keyword evidence="3 6" id="KW-0812">Transmembrane</keyword>